<sequence>MYLHVPTQYPFSAFPARSEEQQQRATTLFKKKNPNDCFFRNDAEFDWLYPEHLQSLSQKQWTPIAIAKKAAEYLAVKGAKVLDVGSGIGKFCLTAAHFYPDSFYFGVEQRHELVHYAQTTQRYLDINNVSFIHANITQVNFHQFDHFYFYNSFFENLDQENAIDDHIETSYGLYAYYSRYLKSMLNDKPSGTRVVTYQSFGEVIPIDYSMKDLAYDSLLQLWVKD</sequence>
<feature type="domain" description="Methyltransferase" evidence="1">
    <location>
        <begin position="77"/>
        <end position="145"/>
    </location>
</feature>
<reference evidence="2 3" key="1">
    <citation type="submission" date="2019-08" db="EMBL/GenBank/DDBJ databases">
        <title>Comparative genome analysis confer to the adaptation heavy metal polluted environment.</title>
        <authorList>
            <person name="Li Y."/>
        </authorList>
    </citation>
    <scope>NUCLEOTIDE SEQUENCE [LARGE SCALE GENOMIC DNA]</scope>
    <source>
        <strain evidence="2 3">P2</strain>
    </source>
</reference>
<dbReference type="Pfam" id="PF13847">
    <property type="entry name" value="Methyltransf_31"/>
    <property type="match status" value="1"/>
</dbReference>
<dbReference type="CDD" id="cd02440">
    <property type="entry name" value="AdoMet_MTases"/>
    <property type="match status" value="1"/>
</dbReference>
<evidence type="ECO:0000313" key="3">
    <source>
        <dbReference type="Proteomes" id="UP000250557"/>
    </source>
</evidence>
<dbReference type="AlphaFoldDB" id="A0AAE6JD83"/>
<dbReference type="InterPro" id="IPR029063">
    <property type="entry name" value="SAM-dependent_MTases_sf"/>
</dbReference>
<protein>
    <submittedName>
        <fullName evidence="2">Methyltransferase domain-containing protein</fullName>
    </submittedName>
</protein>
<dbReference type="SUPFAM" id="SSF53335">
    <property type="entry name" value="S-adenosyl-L-methionine-dependent methyltransferases"/>
    <property type="match status" value="1"/>
</dbReference>
<organism evidence="2 3">
    <name type="scientific">Mucilaginibacter rubeus</name>
    <dbReference type="NCBI Taxonomy" id="2027860"/>
    <lineage>
        <taxon>Bacteria</taxon>
        <taxon>Pseudomonadati</taxon>
        <taxon>Bacteroidota</taxon>
        <taxon>Sphingobacteriia</taxon>
        <taxon>Sphingobacteriales</taxon>
        <taxon>Sphingobacteriaceae</taxon>
        <taxon>Mucilaginibacter</taxon>
    </lineage>
</organism>
<name>A0AAE6JD83_9SPHI</name>
<keyword evidence="2" id="KW-0808">Transferase</keyword>
<accession>A0AAE6JD83</accession>
<dbReference type="GO" id="GO:0008168">
    <property type="term" value="F:methyltransferase activity"/>
    <property type="evidence" value="ECO:0007669"/>
    <property type="project" value="UniProtKB-KW"/>
</dbReference>
<dbReference type="InterPro" id="IPR025714">
    <property type="entry name" value="Methyltranfer_dom"/>
</dbReference>
<dbReference type="Proteomes" id="UP000250557">
    <property type="component" value="Chromosome"/>
</dbReference>
<proteinExistence type="predicted"/>
<gene>
    <name evidence="2" type="ORF">DIU31_008395</name>
</gene>
<dbReference type="GO" id="GO:0032259">
    <property type="term" value="P:methylation"/>
    <property type="evidence" value="ECO:0007669"/>
    <property type="project" value="UniProtKB-KW"/>
</dbReference>
<dbReference type="Gene3D" id="3.40.50.150">
    <property type="entry name" value="Vaccinia Virus protein VP39"/>
    <property type="match status" value="1"/>
</dbReference>
<evidence type="ECO:0000313" key="2">
    <source>
        <dbReference type="EMBL" id="QEM03534.1"/>
    </source>
</evidence>
<keyword evidence="2" id="KW-0489">Methyltransferase</keyword>
<evidence type="ECO:0000259" key="1">
    <source>
        <dbReference type="Pfam" id="PF13847"/>
    </source>
</evidence>
<dbReference type="EMBL" id="CP043451">
    <property type="protein sequence ID" value="QEM03534.1"/>
    <property type="molecule type" value="Genomic_DNA"/>
</dbReference>